<sequence length="140" mass="14892">MEDQYRKLKLSVSNAQPGTYVTVNLTEEGAGPVAYSTGPTRTGSPGISIKTIGDTLPLNTFNITPAQVKLETQSGGDGGALKFDVELYLWSNNQSIKYINLASSSGPGVQIMASVDNATALPVGTTPTMFRWDMTRSNDS</sequence>
<evidence type="ECO:0000313" key="1">
    <source>
        <dbReference type="EMBL" id="MFC5475549.1"/>
    </source>
</evidence>
<reference evidence="2" key="1">
    <citation type="journal article" date="2019" name="Int. J. Syst. Evol. Microbiol.">
        <title>The Global Catalogue of Microorganisms (GCM) 10K type strain sequencing project: providing services to taxonomists for standard genome sequencing and annotation.</title>
        <authorList>
            <consortium name="The Broad Institute Genomics Platform"/>
            <consortium name="The Broad Institute Genome Sequencing Center for Infectious Disease"/>
            <person name="Wu L."/>
            <person name="Ma J."/>
        </authorList>
    </citation>
    <scope>NUCLEOTIDE SEQUENCE [LARGE SCALE GENOMIC DNA]</scope>
    <source>
        <strain evidence="2">JCM 17066</strain>
    </source>
</reference>
<name>A0ABW0MBN0_9BURK</name>
<accession>A0ABW0MBN0</accession>
<protein>
    <submittedName>
        <fullName evidence="1">Uncharacterized protein</fullName>
    </submittedName>
</protein>
<gene>
    <name evidence="1" type="ORF">ACFPM8_16425</name>
</gene>
<dbReference type="RefSeq" id="WP_378998949.1">
    <property type="nucleotide sequence ID" value="NZ_JBHSMT010000028.1"/>
</dbReference>
<organism evidence="1 2">
    <name type="scientific">Paraherbaspirillum soli</name>
    <dbReference type="NCBI Taxonomy" id="631222"/>
    <lineage>
        <taxon>Bacteria</taxon>
        <taxon>Pseudomonadati</taxon>
        <taxon>Pseudomonadota</taxon>
        <taxon>Betaproteobacteria</taxon>
        <taxon>Burkholderiales</taxon>
        <taxon>Oxalobacteraceae</taxon>
        <taxon>Paraherbaspirillum</taxon>
    </lineage>
</organism>
<dbReference type="EMBL" id="JBHSMT010000028">
    <property type="protein sequence ID" value="MFC5475549.1"/>
    <property type="molecule type" value="Genomic_DNA"/>
</dbReference>
<evidence type="ECO:0000313" key="2">
    <source>
        <dbReference type="Proteomes" id="UP001596045"/>
    </source>
</evidence>
<comment type="caution">
    <text evidence="1">The sequence shown here is derived from an EMBL/GenBank/DDBJ whole genome shotgun (WGS) entry which is preliminary data.</text>
</comment>
<keyword evidence="2" id="KW-1185">Reference proteome</keyword>
<dbReference type="Proteomes" id="UP001596045">
    <property type="component" value="Unassembled WGS sequence"/>
</dbReference>
<proteinExistence type="predicted"/>